<evidence type="ECO:0000256" key="4">
    <source>
        <dbReference type="ARBA" id="ARBA00023157"/>
    </source>
</evidence>
<comment type="caution">
    <text evidence="7">The sequence shown here is derived from an EMBL/GenBank/DDBJ whole genome shotgun (WGS) entry which is preliminary data.</text>
</comment>
<organism evidence="7 8">
    <name type="scientific">Candidatus Yanofskybacteria bacterium RIFCSPHIGHO2_02_FULL_38_22b</name>
    <dbReference type="NCBI Taxonomy" id="1802673"/>
    <lineage>
        <taxon>Bacteria</taxon>
        <taxon>Candidatus Yanofskyibacteriota</taxon>
    </lineage>
</organism>
<dbReference type="Gene3D" id="3.40.30.10">
    <property type="entry name" value="Glutaredoxin"/>
    <property type="match status" value="1"/>
</dbReference>
<gene>
    <name evidence="7" type="ORF">A3B86_00415</name>
</gene>
<sequence>MLVAGVMISGSFLYANNGNLKNGSANIPTGDQLGTIKAEVSIDDDPILGNEKAKVTIIEFSDYQCPFCRVFWRDTLSQIKKEYIDTGKVKFVYRDYPLSFHPMAGASAQAAQCAGDQNKYWEMHDKIFGEQDKLGQGTVTYTIQDLKKWASQIGLNQPVFNQCLDSEKYKNEVAKDFADGSAAGVSGTPTTYVNGRQLVGAQPFSIFKSIIEEELKK</sequence>
<proteinExistence type="inferred from homology"/>
<evidence type="ECO:0000256" key="1">
    <source>
        <dbReference type="ARBA" id="ARBA00005791"/>
    </source>
</evidence>
<feature type="domain" description="Thioredoxin" evidence="6">
    <location>
        <begin position="27"/>
        <end position="216"/>
    </location>
</feature>
<evidence type="ECO:0000259" key="6">
    <source>
        <dbReference type="PROSITE" id="PS51352"/>
    </source>
</evidence>
<keyword evidence="3" id="KW-0560">Oxidoreductase</keyword>
<dbReference type="GO" id="GO:0016491">
    <property type="term" value="F:oxidoreductase activity"/>
    <property type="evidence" value="ECO:0007669"/>
    <property type="project" value="UniProtKB-KW"/>
</dbReference>
<keyword evidence="5" id="KW-0676">Redox-active center</keyword>
<evidence type="ECO:0000313" key="8">
    <source>
        <dbReference type="Proteomes" id="UP000176834"/>
    </source>
</evidence>
<dbReference type="AlphaFoldDB" id="A0A1F8F0L1"/>
<dbReference type="InterPro" id="IPR013766">
    <property type="entry name" value="Thioredoxin_domain"/>
</dbReference>
<keyword evidence="2" id="KW-0732">Signal</keyword>
<evidence type="ECO:0000256" key="3">
    <source>
        <dbReference type="ARBA" id="ARBA00023002"/>
    </source>
</evidence>
<dbReference type="PROSITE" id="PS51352">
    <property type="entry name" value="THIOREDOXIN_2"/>
    <property type="match status" value="1"/>
</dbReference>
<evidence type="ECO:0000256" key="2">
    <source>
        <dbReference type="ARBA" id="ARBA00022729"/>
    </source>
</evidence>
<dbReference type="PANTHER" id="PTHR13887">
    <property type="entry name" value="GLUTATHIONE S-TRANSFERASE KAPPA"/>
    <property type="match status" value="1"/>
</dbReference>
<dbReference type="InterPro" id="IPR036249">
    <property type="entry name" value="Thioredoxin-like_sf"/>
</dbReference>
<accession>A0A1F8F0L1</accession>
<name>A0A1F8F0L1_9BACT</name>
<dbReference type="SUPFAM" id="SSF52833">
    <property type="entry name" value="Thioredoxin-like"/>
    <property type="match status" value="1"/>
</dbReference>
<keyword evidence="4" id="KW-1015">Disulfide bond</keyword>
<dbReference type="PANTHER" id="PTHR13887:SF14">
    <property type="entry name" value="DISULFIDE BOND FORMATION PROTEIN D"/>
    <property type="match status" value="1"/>
</dbReference>
<dbReference type="InterPro" id="IPR012336">
    <property type="entry name" value="Thioredoxin-like_fold"/>
</dbReference>
<dbReference type="Pfam" id="PF13462">
    <property type="entry name" value="Thioredoxin_4"/>
    <property type="match status" value="1"/>
</dbReference>
<dbReference type="EMBL" id="MGJN01000018">
    <property type="protein sequence ID" value="OGN06653.1"/>
    <property type="molecule type" value="Genomic_DNA"/>
</dbReference>
<evidence type="ECO:0000256" key="5">
    <source>
        <dbReference type="ARBA" id="ARBA00023284"/>
    </source>
</evidence>
<comment type="similarity">
    <text evidence="1">Belongs to the thioredoxin family. DsbA subfamily.</text>
</comment>
<dbReference type="Proteomes" id="UP000176834">
    <property type="component" value="Unassembled WGS sequence"/>
</dbReference>
<evidence type="ECO:0000313" key="7">
    <source>
        <dbReference type="EMBL" id="OGN06653.1"/>
    </source>
</evidence>
<reference evidence="7 8" key="1">
    <citation type="journal article" date="2016" name="Nat. Commun.">
        <title>Thousands of microbial genomes shed light on interconnected biogeochemical processes in an aquifer system.</title>
        <authorList>
            <person name="Anantharaman K."/>
            <person name="Brown C.T."/>
            <person name="Hug L.A."/>
            <person name="Sharon I."/>
            <person name="Castelle C.J."/>
            <person name="Probst A.J."/>
            <person name="Thomas B.C."/>
            <person name="Singh A."/>
            <person name="Wilkins M.J."/>
            <person name="Karaoz U."/>
            <person name="Brodie E.L."/>
            <person name="Williams K.H."/>
            <person name="Hubbard S.S."/>
            <person name="Banfield J.F."/>
        </authorList>
    </citation>
    <scope>NUCLEOTIDE SEQUENCE [LARGE SCALE GENOMIC DNA]</scope>
</reference>
<protein>
    <recommendedName>
        <fullName evidence="6">Thioredoxin domain-containing protein</fullName>
    </recommendedName>
</protein>